<dbReference type="GO" id="GO:0000011">
    <property type="term" value="P:vacuole inheritance"/>
    <property type="evidence" value="ECO:0007669"/>
    <property type="project" value="TreeGrafter"/>
</dbReference>
<dbReference type="GO" id="GO:0000329">
    <property type="term" value="C:fungal-type vacuole membrane"/>
    <property type="evidence" value="ECO:0007669"/>
    <property type="project" value="TreeGrafter"/>
</dbReference>
<evidence type="ECO:0000256" key="2">
    <source>
        <dbReference type="SAM" id="Phobius"/>
    </source>
</evidence>
<feature type="compositionally biased region" description="Polar residues" evidence="1">
    <location>
        <begin position="641"/>
        <end position="662"/>
    </location>
</feature>
<feature type="compositionally biased region" description="Low complexity" evidence="1">
    <location>
        <begin position="84"/>
        <end position="100"/>
    </location>
</feature>
<dbReference type="AlphaFoldDB" id="A0A8H4W7Q9"/>
<dbReference type="Pfam" id="PF12751">
    <property type="entry name" value="Vac7"/>
    <property type="match status" value="2"/>
</dbReference>
<feature type="compositionally biased region" description="Low complexity" evidence="1">
    <location>
        <begin position="626"/>
        <end position="640"/>
    </location>
</feature>
<dbReference type="PANTHER" id="PTHR28258:SF1">
    <property type="entry name" value="VACUOLAR SEGREGATION PROTEIN 7"/>
    <property type="match status" value="1"/>
</dbReference>
<feature type="region of interest" description="Disordered" evidence="1">
    <location>
        <begin position="1"/>
        <end position="138"/>
    </location>
</feature>
<feature type="compositionally biased region" description="Polar residues" evidence="1">
    <location>
        <begin position="275"/>
        <end position="287"/>
    </location>
</feature>
<gene>
    <name evidence="3" type="ORF">G7Y89_g1084</name>
</gene>
<keyword evidence="2" id="KW-0472">Membrane</keyword>
<proteinExistence type="predicted"/>
<feature type="compositionally biased region" description="Polar residues" evidence="1">
    <location>
        <begin position="456"/>
        <end position="483"/>
    </location>
</feature>
<feature type="region of interest" description="Disordered" evidence="1">
    <location>
        <begin position="151"/>
        <end position="194"/>
    </location>
</feature>
<dbReference type="GO" id="GO:0010513">
    <property type="term" value="P:positive regulation of phosphatidylinositol biosynthetic process"/>
    <property type="evidence" value="ECO:0007669"/>
    <property type="project" value="TreeGrafter"/>
</dbReference>
<feature type="compositionally biased region" description="Polar residues" evidence="1">
    <location>
        <begin position="401"/>
        <end position="414"/>
    </location>
</feature>
<dbReference type="EMBL" id="JAAMPI010000040">
    <property type="protein sequence ID" value="KAF4636987.1"/>
    <property type="molecule type" value="Genomic_DNA"/>
</dbReference>
<evidence type="ECO:0000313" key="3">
    <source>
        <dbReference type="EMBL" id="KAF4636987.1"/>
    </source>
</evidence>
<feature type="compositionally biased region" description="Low complexity" evidence="1">
    <location>
        <begin position="442"/>
        <end position="455"/>
    </location>
</feature>
<feature type="compositionally biased region" description="Low complexity" evidence="1">
    <location>
        <begin position="110"/>
        <end position="133"/>
    </location>
</feature>
<keyword evidence="2" id="KW-1133">Transmembrane helix</keyword>
<dbReference type="PANTHER" id="PTHR28258">
    <property type="entry name" value="VACUOLAR SEGREGATION PROTEIN 7"/>
    <property type="match status" value="1"/>
</dbReference>
<dbReference type="GO" id="GO:0070772">
    <property type="term" value="C:PAS complex"/>
    <property type="evidence" value="ECO:0007669"/>
    <property type="project" value="TreeGrafter"/>
</dbReference>
<feature type="compositionally biased region" description="Low complexity" evidence="1">
    <location>
        <begin position="26"/>
        <end position="57"/>
    </location>
</feature>
<reference evidence="3 4" key="1">
    <citation type="submission" date="2020-03" db="EMBL/GenBank/DDBJ databases">
        <title>Draft Genome Sequence of Cudoniella acicularis.</title>
        <authorList>
            <person name="Buettner E."/>
            <person name="Kellner H."/>
        </authorList>
    </citation>
    <scope>NUCLEOTIDE SEQUENCE [LARGE SCALE GENOMIC DNA]</scope>
    <source>
        <strain evidence="3 4">DSM 108380</strain>
    </source>
</reference>
<dbReference type="GO" id="GO:1903778">
    <property type="term" value="P:protein localization to vacuolar membrane"/>
    <property type="evidence" value="ECO:0007669"/>
    <property type="project" value="TreeGrafter"/>
</dbReference>
<feature type="region of interest" description="Disordered" evidence="1">
    <location>
        <begin position="210"/>
        <end position="703"/>
    </location>
</feature>
<organism evidence="3 4">
    <name type="scientific">Cudoniella acicularis</name>
    <dbReference type="NCBI Taxonomy" id="354080"/>
    <lineage>
        <taxon>Eukaryota</taxon>
        <taxon>Fungi</taxon>
        <taxon>Dikarya</taxon>
        <taxon>Ascomycota</taxon>
        <taxon>Pezizomycotina</taxon>
        <taxon>Leotiomycetes</taxon>
        <taxon>Helotiales</taxon>
        <taxon>Tricladiaceae</taxon>
        <taxon>Cudoniella</taxon>
    </lineage>
</organism>
<keyword evidence="4" id="KW-1185">Reference proteome</keyword>
<sequence length="950" mass="101071">MSSENSMPPAASGATQDAGAIEPIDTSVTSSTTTSSTEQKRSTTPRPGRDSSTSSTRTTKKLHPKRAPSATNSPIPSREPSPVRPSAKPTSSSSSSSSNRPPGPGRPRKNSSQDVSPSRSSSTSTNPPSAAATQRALSATSIPTLYPSLSESTIKAPIPQKPSVTSEFKDIPRWPISPRLRSPPPINKPSIISPRKIENELPAINVHRSLQTVEQQEGKQGALDSETEDSLSLPGMRTPARGASGASSTLETVQEISQPNTPARGLDGTSEKTENGSSTEQDASNASGKGVKPKPSLVANESGSDSGNKGKIEMRTTSIPPMTTLRPSAPAVKSFTTGTGRGKPPGEGTTRNMTVETETVSSIPQVAVGGPAGNGSLRAKPSSETIRPKKEKKKTARKTPSVTSGTGEHPNSSRPRLHHHPSMRDFSYPSSARSPDMQYGQGPSSSSNSSGAASPERQSAPASRRPSLSIQSVSSLLTRTRPASSKADIFEAKVASAVDEANSSDSEETFVYESNPPDAADRPRRYHSRTPSATSMASQIDQRNGPRSAIDGGHSVAMKKSMKFAHSFASNGQDSTTGDDDGKGTARSNMGTGRGTTHHHHIGRWGRNGGNGHASLFDNESPFPNAAKSKFSGSASKQSSQPTSPRLSNSRMSGNGKRSSPITAGYDLDEAADDERTPLISSVRSGRSGRGRRPLGSSMRQLEHQASRENRSFLARFAGCLVLSFMIVLVFLGAIGFMFATTQPLTNVNVLALKNVLASEQDVIFDMKVEAKNPNIVAVTVEMADMVIFAKSKYAGTDSEWWSKPHPGDKIFSRRGLYKKRDDDPQDPPLNDDPNTNPNLEIGHVYKLDSPLTFEGSPFNHAKSESIGQIRVNHPGNKTIPAGSERWGRVLQHEFDLIIRGTLKYTLPLSQRVRSISVEGRVAVKPNAADQDPDTVHIITGLSAGEIQSG</sequence>
<evidence type="ECO:0008006" key="5">
    <source>
        <dbReference type="Google" id="ProtNLM"/>
    </source>
</evidence>
<dbReference type="Proteomes" id="UP000566819">
    <property type="component" value="Unassembled WGS sequence"/>
</dbReference>
<feature type="compositionally biased region" description="Polar residues" evidence="1">
    <location>
        <begin position="529"/>
        <end position="542"/>
    </location>
</feature>
<evidence type="ECO:0000313" key="4">
    <source>
        <dbReference type="Proteomes" id="UP000566819"/>
    </source>
</evidence>
<evidence type="ECO:0000256" key="1">
    <source>
        <dbReference type="SAM" id="MobiDB-lite"/>
    </source>
</evidence>
<dbReference type="InterPro" id="IPR024260">
    <property type="entry name" value="Vac7"/>
</dbReference>
<protein>
    <recommendedName>
        <fullName evidence="5">Phospholipid metabolism enzyme regulator</fullName>
    </recommendedName>
</protein>
<dbReference type="OrthoDB" id="1204at2759"/>
<feature type="compositionally biased region" description="Polar residues" evidence="1">
    <location>
        <begin position="245"/>
        <end position="261"/>
    </location>
</feature>
<comment type="caution">
    <text evidence="3">The sequence shown here is derived from an EMBL/GenBank/DDBJ whole genome shotgun (WGS) entry which is preliminary data.</text>
</comment>
<feature type="compositionally biased region" description="Polar residues" evidence="1">
    <location>
        <begin position="349"/>
        <end position="364"/>
    </location>
</feature>
<feature type="transmembrane region" description="Helical" evidence="2">
    <location>
        <begin position="713"/>
        <end position="739"/>
    </location>
</feature>
<accession>A0A8H4W7Q9</accession>
<keyword evidence="2" id="KW-0812">Transmembrane</keyword>
<feature type="region of interest" description="Disordered" evidence="1">
    <location>
        <begin position="813"/>
        <end position="840"/>
    </location>
</feature>
<name>A0A8H4W7Q9_9HELO</name>